<dbReference type="EnsemblPlants" id="KRH08970">
    <property type="protein sequence ID" value="KRH08970"/>
    <property type="gene ID" value="GLYMA_16G184900"/>
</dbReference>
<reference evidence="2" key="2">
    <citation type="submission" date="2018-02" db="UniProtKB">
        <authorList>
            <consortium name="EnsemblPlants"/>
        </authorList>
    </citation>
    <scope>IDENTIFICATION</scope>
    <source>
        <strain evidence="2">Williams 82</strain>
    </source>
</reference>
<accession>A0A0R0FS88</accession>
<evidence type="ECO:0000313" key="1">
    <source>
        <dbReference type="EMBL" id="KRH08970.1"/>
    </source>
</evidence>
<dbReference type="SMR" id="A0A0R0FS88"/>
<evidence type="ECO:0000313" key="2">
    <source>
        <dbReference type="EnsemblPlants" id="KRH08970"/>
    </source>
</evidence>
<dbReference type="EMBL" id="CM000849">
    <property type="protein sequence ID" value="KRH08970.1"/>
    <property type="molecule type" value="Genomic_DNA"/>
</dbReference>
<organism evidence="1">
    <name type="scientific">Glycine max</name>
    <name type="common">Soybean</name>
    <name type="synonym">Glycine hispida</name>
    <dbReference type="NCBI Taxonomy" id="3847"/>
    <lineage>
        <taxon>Eukaryota</taxon>
        <taxon>Viridiplantae</taxon>
        <taxon>Streptophyta</taxon>
        <taxon>Embryophyta</taxon>
        <taxon>Tracheophyta</taxon>
        <taxon>Spermatophyta</taxon>
        <taxon>Magnoliopsida</taxon>
        <taxon>eudicotyledons</taxon>
        <taxon>Gunneridae</taxon>
        <taxon>Pentapetalae</taxon>
        <taxon>rosids</taxon>
        <taxon>fabids</taxon>
        <taxon>Fabales</taxon>
        <taxon>Fabaceae</taxon>
        <taxon>Papilionoideae</taxon>
        <taxon>50 kb inversion clade</taxon>
        <taxon>NPAAA clade</taxon>
        <taxon>indigoferoid/millettioid clade</taxon>
        <taxon>Phaseoleae</taxon>
        <taxon>Glycine</taxon>
        <taxon>Glycine subgen. Soja</taxon>
    </lineage>
</organism>
<keyword evidence="3" id="KW-1185">Reference proteome</keyword>
<dbReference type="Gramene" id="KRH08970">
    <property type="protein sequence ID" value="KRH08970"/>
    <property type="gene ID" value="GLYMA_16G184900"/>
</dbReference>
<dbReference type="InParanoid" id="A0A0R0FS88"/>
<gene>
    <name evidence="1" type="ORF">GLYMA_16G184900</name>
</gene>
<proteinExistence type="predicted"/>
<name>A0A0R0FS88_SOYBN</name>
<sequence>MVVLLVLRPLLLLKEVPRMVETRGQMKRPQLRRIARLISGRDC</sequence>
<dbReference type="Proteomes" id="UP000008827">
    <property type="component" value="Chromosome 16"/>
</dbReference>
<reference evidence="1 2" key="1">
    <citation type="journal article" date="2010" name="Nature">
        <title>Genome sequence of the palaeopolyploid soybean.</title>
        <authorList>
            <person name="Schmutz J."/>
            <person name="Cannon S.B."/>
            <person name="Schlueter J."/>
            <person name="Ma J."/>
            <person name="Mitros T."/>
            <person name="Nelson W."/>
            <person name="Hyten D.L."/>
            <person name="Song Q."/>
            <person name="Thelen J.J."/>
            <person name="Cheng J."/>
            <person name="Xu D."/>
            <person name="Hellsten U."/>
            <person name="May G.D."/>
            <person name="Yu Y."/>
            <person name="Sakurai T."/>
            <person name="Umezawa T."/>
            <person name="Bhattacharyya M.K."/>
            <person name="Sandhu D."/>
            <person name="Valliyodan B."/>
            <person name="Lindquist E."/>
            <person name="Peto M."/>
            <person name="Grant D."/>
            <person name="Shu S."/>
            <person name="Goodstein D."/>
            <person name="Barry K."/>
            <person name="Futrell-Griggs M."/>
            <person name="Abernathy B."/>
            <person name="Du J."/>
            <person name="Tian Z."/>
            <person name="Zhu L."/>
            <person name="Gill N."/>
            <person name="Joshi T."/>
            <person name="Libault M."/>
            <person name="Sethuraman A."/>
            <person name="Zhang X.-C."/>
            <person name="Shinozaki K."/>
            <person name="Nguyen H.T."/>
            <person name="Wing R.A."/>
            <person name="Cregan P."/>
            <person name="Specht J."/>
            <person name="Grimwood J."/>
            <person name="Rokhsar D."/>
            <person name="Stacey G."/>
            <person name="Shoemaker R.C."/>
            <person name="Jackson S.A."/>
        </authorList>
    </citation>
    <scope>NUCLEOTIDE SEQUENCE [LARGE SCALE GENOMIC DNA]</scope>
    <source>
        <strain evidence="2">cv. Williams 82</strain>
        <tissue evidence="1">Callus</tissue>
    </source>
</reference>
<dbReference type="AlphaFoldDB" id="A0A0R0FS88"/>
<reference evidence="1" key="3">
    <citation type="submission" date="2018-07" db="EMBL/GenBank/DDBJ databases">
        <title>WGS assembly of Glycine max.</title>
        <authorList>
            <person name="Schmutz J."/>
            <person name="Cannon S."/>
            <person name="Schlueter J."/>
            <person name="Ma J."/>
            <person name="Mitros T."/>
            <person name="Nelson W."/>
            <person name="Hyten D."/>
            <person name="Song Q."/>
            <person name="Thelen J."/>
            <person name="Cheng J."/>
            <person name="Xu D."/>
            <person name="Hellsten U."/>
            <person name="May G."/>
            <person name="Yu Y."/>
            <person name="Sakurai T."/>
            <person name="Umezawa T."/>
            <person name="Bhattacharyya M."/>
            <person name="Sandhu D."/>
            <person name="Valliyodan B."/>
            <person name="Lindquist E."/>
            <person name="Peto M."/>
            <person name="Grant D."/>
            <person name="Shu S."/>
            <person name="Goodstein D."/>
            <person name="Barry K."/>
            <person name="Futrell-Griggs M."/>
            <person name="Abernathy B."/>
            <person name="Du J."/>
            <person name="Tian Z."/>
            <person name="Zhu L."/>
            <person name="Gill N."/>
            <person name="Joshi T."/>
            <person name="Libault M."/>
            <person name="Sethuraman A."/>
            <person name="Zhang X."/>
            <person name="Shinozaki K."/>
            <person name="Nguyen H."/>
            <person name="Wing R."/>
            <person name="Cregan P."/>
            <person name="Specht J."/>
            <person name="Grimwood J."/>
            <person name="Rokhsar D."/>
            <person name="Stacey G."/>
            <person name="Shoemaker R."/>
            <person name="Jackson S."/>
        </authorList>
    </citation>
    <scope>NUCLEOTIDE SEQUENCE</scope>
    <source>
        <tissue evidence="1">Callus</tissue>
    </source>
</reference>
<evidence type="ECO:0000313" key="3">
    <source>
        <dbReference type="Proteomes" id="UP000008827"/>
    </source>
</evidence>
<protein>
    <submittedName>
        <fullName evidence="1 2">Uncharacterized protein</fullName>
    </submittedName>
</protein>